<dbReference type="Gene3D" id="3.40.640.10">
    <property type="entry name" value="Type I PLP-dependent aspartate aminotransferase-like (Major domain)"/>
    <property type="match status" value="1"/>
</dbReference>
<dbReference type="Pfam" id="PF00155">
    <property type="entry name" value="Aminotran_1_2"/>
    <property type="match status" value="1"/>
</dbReference>
<feature type="domain" description="HTH gntR-type" evidence="6">
    <location>
        <begin position="17"/>
        <end position="85"/>
    </location>
</feature>
<dbReference type="InterPro" id="IPR015422">
    <property type="entry name" value="PyrdxlP-dep_Trfase_small"/>
</dbReference>
<keyword evidence="7" id="KW-0808">Transferase</keyword>
<dbReference type="RefSeq" id="WP_117172915.1">
    <property type="nucleotide sequence ID" value="NZ_QFZK01000001.1"/>
</dbReference>
<evidence type="ECO:0000256" key="5">
    <source>
        <dbReference type="ARBA" id="ARBA00023163"/>
    </source>
</evidence>
<keyword evidence="2" id="KW-0663">Pyridoxal phosphate</keyword>
<dbReference type="CDD" id="cd07377">
    <property type="entry name" value="WHTH_GntR"/>
    <property type="match status" value="1"/>
</dbReference>
<dbReference type="InterPro" id="IPR036390">
    <property type="entry name" value="WH_DNA-bd_sf"/>
</dbReference>
<sequence>MPADNLITTACFQDTRKPRYLAIADELAQAILNGQLPTGERLPPQRKLAQRLSVTAGTVSHAYALLEQRGLATARVGDGTYVHAPSQTPKVADSATPVDLAHNVAIPTQDGAALASYLQRLALDERALGEVLSYQPELGHMRHRQAGAQWLRRFGTTGDANRVMVTHGAQHGLSCVLRTLARPGDAVLTESLSYAGLQAQARLMRLQLVGIEMDAEGMLPDALDHAARHIDAKLLYCSPSLHNPSNASMSMRRRELIAQVARRHNLLLVEDAVHAAAQAQPLPALSTLLPEQSFLLSSFSKVAGPGLRVGYVEAAPQWLSKLAASMRADCWMVAPLMPDIVSDWIESGVAEQLIAAQRAAIAQRLALALPLLQSLDYCSDPESPLIWLPLPEPWRAGPFSAALRQAGVLVRTADHFAVGRAPAPHAVRISLNAAKSGAEVETGLRTLVGVLRGLPTAQP</sequence>
<evidence type="ECO:0000256" key="4">
    <source>
        <dbReference type="ARBA" id="ARBA00023125"/>
    </source>
</evidence>
<dbReference type="AlphaFoldDB" id="A0A3E1RG95"/>
<reference evidence="7 8" key="1">
    <citation type="submission" date="2018-05" db="EMBL/GenBank/DDBJ databases">
        <title>Rhodoferax soyangensis sp.nov., isolated from an oligotrophic freshwater lake.</title>
        <authorList>
            <person name="Park M."/>
        </authorList>
    </citation>
    <scope>NUCLEOTIDE SEQUENCE [LARGE SCALE GENOMIC DNA]</scope>
    <source>
        <strain evidence="7 8">IMCC26218</strain>
    </source>
</reference>
<keyword evidence="5" id="KW-0804">Transcription</keyword>
<dbReference type="GO" id="GO:0003700">
    <property type="term" value="F:DNA-binding transcription factor activity"/>
    <property type="evidence" value="ECO:0007669"/>
    <property type="project" value="InterPro"/>
</dbReference>
<dbReference type="InterPro" id="IPR051446">
    <property type="entry name" value="HTH_trans_reg/aminotransferase"/>
</dbReference>
<gene>
    <name evidence="7" type="ORF">DIC66_00255</name>
</gene>
<dbReference type="EMBL" id="QFZK01000001">
    <property type="protein sequence ID" value="RFO98374.1"/>
    <property type="molecule type" value="Genomic_DNA"/>
</dbReference>
<evidence type="ECO:0000256" key="2">
    <source>
        <dbReference type="ARBA" id="ARBA00022898"/>
    </source>
</evidence>
<organism evidence="7 8">
    <name type="scientific">Rhodoferax lacus</name>
    <dbReference type="NCBI Taxonomy" id="2184758"/>
    <lineage>
        <taxon>Bacteria</taxon>
        <taxon>Pseudomonadati</taxon>
        <taxon>Pseudomonadota</taxon>
        <taxon>Betaproteobacteria</taxon>
        <taxon>Burkholderiales</taxon>
        <taxon>Comamonadaceae</taxon>
        <taxon>Rhodoferax</taxon>
    </lineage>
</organism>
<dbReference type="InterPro" id="IPR015421">
    <property type="entry name" value="PyrdxlP-dep_Trfase_major"/>
</dbReference>
<dbReference type="PROSITE" id="PS50949">
    <property type="entry name" value="HTH_GNTR"/>
    <property type="match status" value="1"/>
</dbReference>
<dbReference type="InterPro" id="IPR004839">
    <property type="entry name" value="Aminotransferase_I/II_large"/>
</dbReference>
<proteinExistence type="inferred from homology"/>
<dbReference type="Proteomes" id="UP000260665">
    <property type="component" value="Unassembled WGS sequence"/>
</dbReference>
<evidence type="ECO:0000256" key="1">
    <source>
        <dbReference type="ARBA" id="ARBA00005384"/>
    </source>
</evidence>
<evidence type="ECO:0000313" key="7">
    <source>
        <dbReference type="EMBL" id="RFO98374.1"/>
    </source>
</evidence>
<dbReference type="CDD" id="cd00609">
    <property type="entry name" value="AAT_like"/>
    <property type="match status" value="1"/>
</dbReference>
<dbReference type="InterPro" id="IPR000524">
    <property type="entry name" value="Tscrpt_reg_HTH_GntR"/>
</dbReference>
<keyword evidence="4" id="KW-0238">DNA-binding</keyword>
<accession>A0A3E1RG95</accession>
<dbReference type="Gene3D" id="3.90.1150.10">
    <property type="entry name" value="Aspartate Aminotransferase, domain 1"/>
    <property type="match status" value="1"/>
</dbReference>
<name>A0A3E1RG95_9BURK</name>
<protein>
    <submittedName>
        <fullName evidence="7">PLP-dependent aminotransferase family protein</fullName>
    </submittedName>
</protein>
<evidence type="ECO:0000259" key="6">
    <source>
        <dbReference type="PROSITE" id="PS50949"/>
    </source>
</evidence>
<dbReference type="GO" id="GO:0008483">
    <property type="term" value="F:transaminase activity"/>
    <property type="evidence" value="ECO:0007669"/>
    <property type="project" value="UniProtKB-KW"/>
</dbReference>
<keyword evidence="3" id="KW-0805">Transcription regulation</keyword>
<keyword evidence="8" id="KW-1185">Reference proteome</keyword>
<dbReference type="SMART" id="SM00345">
    <property type="entry name" value="HTH_GNTR"/>
    <property type="match status" value="1"/>
</dbReference>
<dbReference type="GO" id="GO:0003677">
    <property type="term" value="F:DNA binding"/>
    <property type="evidence" value="ECO:0007669"/>
    <property type="project" value="UniProtKB-KW"/>
</dbReference>
<dbReference type="PANTHER" id="PTHR46577">
    <property type="entry name" value="HTH-TYPE TRANSCRIPTIONAL REGULATORY PROTEIN GABR"/>
    <property type="match status" value="1"/>
</dbReference>
<dbReference type="Gene3D" id="1.10.10.10">
    <property type="entry name" value="Winged helix-like DNA-binding domain superfamily/Winged helix DNA-binding domain"/>
    <property type="match status" value="1"/>
</dbReference>
<comment type="similarity">
    <text evidence="1">In the C-terminal section; belongs to the class-I pyridoxal-phosphate-dependent aminotransferase family.</text>
</comment>
<keyword evidence="7" id="KW-0032">Aminotransferase</keyword>
<dbReference type="GO" id="GO:0030170">
    <property type="term" value="F:pyridoxal phosphate binding"/>
    <property type="evidence" value="ECO:0007669"/>
    <property type="project" value="InterPro"/>
</dbReference>
<dbReference type="Pfam" id="PF00392">
    <property type="entry name" value="GntR"/>
    <property type="match status" value="1"/>
</dbReference>
<dbReference type="SUPFAM" id="SSF46785">
    <property type="entry name" value="Winged helix' DNA-binding domain"/>
    <property type="match status" value="1"/>
</dbReference>
<evidence type="ECO:0000256" key="3">
    <source>
        <dbReference type="ARBA" id="ARBA00023015"/>
    </source>
</evidence>
<dbReference type="SUPFAM" id="SSF53383">
    <property type="entry name" value="PLP-dependent transferases"/>
    <property type="match status" value="1"/>
</dbReference>
<dbReference type="OrthoDB" id="9804020at2"/>
<dbReference type="PANTHER" id="PTHR46577:SF1">
    <property type="entry name" value="HTH-TYPE TRANSCRIPTIONAL REGULATORY PROTEIN GABR"/>
    <property type="match status" value="1"/>
</dbReference>
<comment type="caution">
    <text evidence="7">The sequence shown here is derived from an EMBL/GenBank/DDBJ whole genome shotgun (WGS) entry which is preliminary data.</text>
</comment>
<dbReference type="InterPro" id="IPR036388">
    <property type="entry name" value="WH-like_DNA-bd_sf"/>
</dbReference>
<evidence type="ECO:0000313" key="8">
    <source>
        <dbReference type="Proteomes" id="UP000260665"/>
    </source>
</evidence>
<dbReference type="InterPro" id="IPR015424">
    <property type="entry name" value="PyrdxlP-dep_Trfase"/>
</dbReference>